<dbReference type="PANTHER" id="PTHR43116:SF3">
    <property type="entry name" value="CLASS I PEPTIDE CHAIN RELEASE FACTOR"/>
    <property type="match status" value="1"/>
</dbReference>
<comment type="function">
    <text evidence="4">Peptide chain release factor 2 directs the termination of translation in response to the peptide chain termination codons UGA and UAA.</text>
</comment>
<organism evidence="8 9">
    <name type="scientific">candidate division WS6 bacterium GW2011_GWA2_37_6</name>
    <dbReference type="NCBI Taxonomy" id="1619087"/>
    <lineage>
        <taxon>Bacteria</taxon>
        <taxon>Candidatus Dojkabacteria</taxon>
    </lineage>
</organism>
<evidence type="ECO:0000313" key="8">
    <source>
        <dbReference type="EMBL" id="KKQ35063.1"/>
    </source>
</evidence>
<dbReference type="InterPro" id="IPR000352">
    <property type="entry name" value="Pep_chain_release_fac_I"/>
</dbReference>
<feature type="coiled-coil region" evidence="6">
    <location>
        <begin position="47"/>
        <end position="110"/>
    </location>
</feature>
<dbReference type="SUPFAM" id="SSF75620">
    <property type="entry name" value="Release factor"/>
    <property type="match status" value="1"/>
</dbReference>
<keyword evidence="6" id="KW-0175">Coiled coil</keyword>
<dbReference type="Pfam" id="PF00472">
    <property type="entry name" value="RF-1"/>
    <property type="match status" value="1"/>
</dbReference>
<feature type="domain" description="Peptide chain release factor" evidence="7">
    <location>
        <begin position="75"/>
        <end position="189"/>
    </location>
</feature>
<gene>
    <name evidence="4" type="primary">prfB</name>
    <name evidence="8" type="ORF">US52_C0037G0004</name>
</gene>
<proteinExistence type="inferred from homology"/>
<dbReference type="InterPro" id="IPR004374">
    <property type="entry name" value="PrfB"/>
</dbReference>
<dbReference type="Proteomes" id="UP000034852">
    <property type="component" value="Unassembled WGS sequence"/>
</dbReference>
<feature type="modified residue" description="N5-methylglutamine" evidence="4">
    <location>
        <position position="246"/>
    </location>
</feature>
<comment type="subcellular location">
    <subcellularLocation>
        <location evidence="4">Cytoplasm</location>
    </subcellularLocation>
</comment>
<comment type="caution">
    <text evidence="8">The sequence shown here is derived from an EMBL/GenBank/DDBJ whole genome shotgun (WGS) entry which is preliminary data.</text>
</comment>
<name>A0A0G0GVJ4_9BACT</name>
<dbReference type="AlphaFoldDB" id="A0A0G0GVJ4"/>
<comment type="PTM">
    <text evidence="4">Methylated by PrmC. Methylation increases the termination efficiency of RF2.</text>
</comment>
<dbReference type="PATRIC" id="fig|1619087.5.peg.469"/>
<dbReference type="HAMAP" id="MF_00094">
    <property type="entry name" value="Rel_fac_2"/>
    <property type="match status" value="1"/>
</dbReference>
<dbReference type="GO" id="GO:0016149">
    <property type="term" value="F:translation release factor activity, codon specific"/>
    <property type="evidence" value="ECO:0007669"/>
    <property type="project" value="UniProtKB-UniRule"/>
</dbReference>
<accession>A0A0G0GVJ4</accession>
<evidence type="ECO:0000256" key="4">
    <source>
        <dbReference type="HAMAP-Rule" id="MF_00094"/>
    </source>
</evidence>
<evidence type="ECO:0000256" key="1">
    <source>
        <dbReference type="ARBA" id="ARBA00010835"/>
    </source>
</evidence>
<keyword evidence="4" id="KW-0963">Cytoplasm</keyword>
<dbReference type="Gene3D" id="3.30.70.1660">
    <property type="match status" value="1"/>
</dbReference>
<dbReference type="Pfam" id="PF03462">
    <property type="entry name" value="PCRF"/>
    <property type="match status" value="1"/>
</dbReference>
<reference evidence="8" key="1">
    <citation type="journal article" date="2015" name="Nature">
        <title>rRNA introns, odd ribosomes, and small enigmatic genomes across a large radiation of phyla.</title>
        <authorList>
            <person name="Brown C.T."/>
            <person name="Hug L.A."/>
            <person name="Thomas B.C."/>
            <person name="Sharon I."/>
            <person name="Castelle C.J."/>
            <person name="Singh A."/>
            <person name="Wilkins M.J."/>
            <person name="Williams K.H."/>
            <person name="Banfield J.F."/>
        </authorList>
    </citation>
    <scope>NUCLEOTIDE SEQUENCE [LARGE SCALE GENOMIC DNA]</scope>
</reference>
<keyword evidence="2 4" id="KW-0488">Methylation</keyword>
<dbReference type="SMART" id="SM00937">
    <property type="entry name" value="PCRF"/>
    <property type="match status" value="1"/>
</dbReference>
<evidence type="ECO:0000259" key="7">
    <source>
        <dbReference type="SMART" id="SM00937"/>
    </source>
</evidence>
<dbReference type="Gene3D" id="3.30.160.20">
    <property type="match status" value="1"/>
</dbReference>
<dbReference type="GO" id="GO:0005737">
    <property type="term" value="C:cytoplasm"/>
    <property type="evidence" value="ECO:0007669"/>
    <property type="project" value="UniProtKB-SubCell"/>
</dbReference>
<evidence type="ECO:0000313" key="9">
    <source>
        <dbReference type="Proteomes" id="UP000034852"/>
    </source>
</evidence>
<dbReference type="NCBIfam" id="TIGR00020">
    <property type="entry name" value="prfB"/>
    <property type="match status" value="1"/>
</dbReference>
<dbReference type="InterPro" id="IPR005139">
    <property type="entry name" value="PCRF"/>
</dbReference>
<dbReference type="Gene3D" id="1.20.58.410">
    <property type="entry name" value="Release factor"/>
    <property type="match status" value="1"/>
</dbReference>
<dbReference type="InterPro" id="IPR045853">
    <property type="entry name" value="Pep_chain_release_fac_I_sf"/>
</dbReference>
<dbReference type="PANTHER" id="PTHR43116">
    <property type="entry name" value="PEPTIDE CHAIN RELEASE FACTOR 2"/>
    <property type="match status" value="1"/>
</dbReference>
<evidence type="ECO:0000256" key="2">
    <source>
        <dbReference type="ARBA" id="ARBA00022481"/>
    </source>
</evidence>
<keyword evidence="3 4" id="KW-0648">Protein biosynthesis</keyword>
<evidence type="ECO:0000256" key="5">
    <source>
        <dbReference type="NCBIfam" id="TIGR00020"/>
    </source>
</evidence>
<comment type="similarity">
    <text evidence="1 4">Belongs to the prokaryotic/mitochondrial release factor family.</text>
</comment>
<dbReference type="EMBL" id="LBTH01000037">
    <property type="protein sequence ID" value="KKQ35063.1"/>
    <property type="molecule type" value="Genomic_DNA"/>
</dbReference>
<evidence type="ECO:0000256" key="6">
    <source>
        <dbReference type="SAM" id="Coils"/>
    </source>
</evidence>
<feature type="coiled-coil region" evidence="6">
    <location>
        <begin position="275"/>
        <end position="302"/>
    </location>
</feature>
<evidence type="ECO:0000256" key="3">
    <source>
        <dbReference type="ARBA" id="ARBA00022917"/>
    </source>
</evidence>
<protein>
    <recommendedName>
        <fullName evidence="4 5">Peptide chain release factor 2</fullName>
        <shortName evidence="4">RF-2</shortName>
    </recommendedName>
</protein>
<sequence>MQEELKNLKTRLESVIGKLGIAAKQARKDELEEMSNQPGFWSDQAKAKELMKELDGAKYELEQVRIVSEKISDFETLLELEMEEKGTQLSEDIQQSMDDAKKALNQLELETYLSGKYDSSDAILSIHAGQGGTEANDWAEMLMRMYLRFFERKHWKMEVINIIKGNEAGIGTVSIRVEGKNAYGYLKGEHGTHRLVRISPFNAQGLRQTSFAGVEVVPVIENDVEVNLKPEDIEFTAVRSGGAGGQNVNKVNTAARIIHIPTGIQVHCSSERSQLRNREAAMELLRGKLLQLELEKQSKEKSALKGEHKIAGWGNQIRNYVLHPYKLVKDLRTDIESEHPEKILDGELDKFIEATVKL</sequence>